<dbReference type="InterPro" id="IPR011990">
    <property type="entry name" value="TPR-like_helical_dom_sf"/>
</dbReference>
<evidence type="ECO:0000313" key="11">
    <source>
        <dbReference type="Proteomes" id="UP000029733"/>
    </source>
</evidence>
<protein>
    <recommendedName>
        <fullName evidence="3 9">Beta-lactamase</fullName>
        <ecNumber evidence="3 9">3.5.2.6</ecNumber>
    </recommendedName>
</protein>
<evidence type="ECO:0000256" key="2">
    <source>
        <dbReference type="ARBA" id="ARBA00008486"/>
    </source>
</evidence>
<evidence type="ECO:0000256" key="7">
    <source>
        <dbReference type="ARBA" id="ARBA00023157"/>
    </source>
</evidence>
<dbReference type="GO" id="GO:0046677">
    <property type="term" value="P:response to antibiotic"/>
    <property type="evidence" value="ECO:0007669"/>
    <property type="project" value="UniProtKB-KW"/>
</dbReference>
<evidence type="ECO:0000256" key="8">
    <source>
        <dbReference type="ARBA" id="ARBA00023251"/>
    </source>
</evidence>
<sequence length="256" mass="28904">MLYLGLLLCISRAFGIESTPLTAQNAPDSVADSQNKEEVSPLLKAIREADSEFYQGVVMWVKNTQEASKFLKKACDAKHPGACLYLGNYYEVLSTQKGQDSKQALTDKQSAQSYYKLGYENSLEACREGAVEWCTIQAVSLIDGRGIEKDVQKGLQYLEVMCERDMESACFMLGSYYFYGVNVKQDLAKAREFNQKALNLDSQACQEQRMYACVVSAEIYQQGLSVPQDLTRAKDYYNRACDLRNQFACDYVNKLK</sequence>
<comment type="caution">
    <text evidence="10">The sequence shown here is derived from an EMBL/GenBank/DDBJ whole genome shotgun (WGS) entry which is preliminary data.</text>
</comment>
<evidence type="ECO:0000313" key="10">
    <source>
        <dbReference type="EMBL" id="TLD97002.1"/>
    </source>
</evidence>
<evidence type="ECO:0000256" key="1">
    <source>
        <dbReference type="ARBA" id="ARBA00001526"/>
    </source>
</evidence>
<accession>A0A4V6I2Q3</accession>
<dbReference type="InterPro" id="IPR006597">
    <property type="entry name" value="Sel1-like"/>
</dbReference>
<gene>
    <name evidence="10" type="ORF">LS71_004915</name>
</gene>
<dbReference type="Gene3D" id="1.25.40.10">
    <property type="entry name" value="Tetratricopeptide repeat domain"/>
    <property type="match status" value="1"/>
</dbReference>
<keyword evidence="8" id="KW-0046">Antibiotic resistance</keyword>
<comment type="subcellular location">
    <subcellularLocation>
        <location evidence="9">Secreted</location>
    </subcellularLocation>
</comment>
<dbReference type="SMART" id="SM00671">
    <property type="entry name" value="SEL1"/>
    <property type="match status" value="4"/>
</dbReference>
<reference evidence="10 11" key="1">
    <citation type="journal article" date="2014" name="Genome Announc.">
        <title>Draft genome sequences of eight enterohepatic helicobacter species isolated from both laboratory and wild rodents.</title>
        <authorList>
            <person name="Sheh A."/>
            <person name="Shen Z."/>
            <person name="Fox J.G."/>
        </authorList>
    </citation>
    <scope>NUCLEOTIDE SEQUENCE [LARGE SCALE GENOMIC DNA]</scope>
    <source>
        <strain evidence="10 11">MIT 09-6949</strain>
    </source>
</reference>
<keyword evidence="5 9" id="KW-0378">Hydrolase</keyword>
<keyword evidence="6" id="KW-0802">TPR repeat</keyword>
<keyword evidence="4" id="KW-0677">Repeat</keyword>
<keyword evidence="7" id="KW-1015">Disulfide bond</keyword>
<comment type="function">
    <text evidence="9">Hydrolyzes 6-aminopenicillinic acid and 7-aminocephalosporanic acid (ACA) derivatives.</text>
</comment>
<dbReference type="Proteomes" id="UP000029733">
    <property type="component" value="Unassembled WGS sequence"/>
</dbReference>
<keyword evidence="11" id="KW-1185">Reference proteome</keyword>
<keyword evidence="9" id="KW-0964">Secreted</keyword>
<evidence type="ECO:0000256" key="3">
    <source>
        <dbReference type="ARBA" id="ARBA00012865"/>
    </source>
</evidence>
<dbReference type="PANTHER" id="PTHR13891:SF1">
    <property type="entry name" value="CYTOCHROME C OXIDASE ASSEMBLY FACTOR 7"/>
    <property type="match status" value="1"/>
</dbReference>
<dbReference type="Pfam" id="PF08238">
    <property type="entry name" value="Sel1"/>
    <property type="match status" value="4"/>
</dbReference>
<dbReference type="InterPro" id="IPR040239">
    <property type="entry name" value="HcpB-like"/>
</dbReference>
<dbReference type="PANTHER" id="PTHR13891">
    <property type="entry name" value="CYTOCHROME C OXIDASE ASSEMBLY FACTOR 7"/>
    <property type="match status" value="1"/>
</dbReference>
<proteinExistence type="inferred from homology"/>
<evidence type="ECO:0000256" key="5">
    <source>
        <dbReference type="ARBA" id="ARBA00022801"/>
    </source>
</evidence>
<dbReference type="GO" id="GO:0008800">
    <property type="term" value="F:beta-lactamase activity"/>
    <property type="evidence" value="ECO:0007669"/>
    <property type="project" value="UniProtKB-UniRule"/>
</dbReference>
<name>A0A4V6I2Q3_9HELI</name>
<evidence type="ECO:0000256" key="6">
    <source>
        <dbReference type="ARBA" id="ARBA00022803"/>
    </source>
</evidence>
<comment type="catalytic activity">
    <reaction evidence="1 9">
        <text>a beta-lactam + H2O = a substituted beta-amino acid</text>
        <dbReference type="Rhea" id="RHEA:20401"/>
        <dbReference type="ChEBI" id="CHEBI:15377"/>
        <dbReference type="ChEBI" id="CHEBI:35627"/>
        <dbReference type="ChEBI" id="CHEBI:140347"/>
        <dbReference type="EC" id="3.5.2.6"/>
    </reaction>
</comment>
<comment type="similarity">
    <text evidence="2 9">Belongs to the hcp beta-lactamase family.</text>
</comment>
<dbReference type="EMBL" id="JRPR02000002">
    <property type="protein sequence ID" value="TLD97002.1"/>
    <property type="molecule type" value="Genomic_DNA"/>
</dbReference>
<dbReference type="EC" id="3.5.2.6" evidence="3 9"/>
<evidence type="ECO:0000256" key="4">
    <source>
        <dbReference type="ARBA" id="ARBA00022737"/>
    </source>
</evidence>
<dbReference type="SUPFAM" id="SSF81901">
    <property type="entry name" value="HCP-like"/>
    <property type="match status" value="1"/>
</dbReference>
<dbReference type="GO" id="GO:0005576">
    <property type="term" value="C:extracellular region"/>
    <property type="evidence" value="ECO:0007669"/>
    <property type="project" value="UniProtKB-SubCell"/>
</dbReference>
<dbReference type="OrthoDB" id="5329048at2"/>
<dbReference type="AlphaFoldDB" id="A0A4V6I2Q3"/>
<organism evidence="10 11">
    <name type="scientific">Helicobacter jaachi</name>
    <dbReference type="NCBI Taxonomy" id="1677920"/>
    <lineage>
        <taxon>Bacteria</taxon>
        <taxon>Pseudomonadati</taxon>
        <taxon>Campylobacterota</taxon>
        <taxon>Epsilonproteobacteria</taxon>
        <taxon>Campylobacterales</taxon>
        <taxon>Helicobacteraceae</taxon>
        <taxon>Helicobacter</taxon>
    </lineage>
</organism>
<evidence type="ECO:0000256" key="9">
    <source>
        <dbReference type="RuleBase" id="RU366075"/>
    </source>
</evidence>